<evidence type="ECO:0008006" key="3">
    <source>
        <dbReference type="Google" id="ProtNLM"/>
    </source>
</evidence>
<keyword evidence="2" id="KW-1185">Reference proteome</keyword>
<evidence type="ECO:0000313" key="2">
    <source>
        <dbReference type="Proteomes" id="UP000007382"/>
    </source>
</evidence>
<gene>
    <name evidence="1" type="ordered locus">LFE_1094</name>
</gene>
<dbReference type="KEGG" id="lfc:LFE_1094"/>
<dbReference type="Proteomes" id="UP000007382">
    <property type="component" value="Chromosome"/>
</dbReference>
<reference evidence="1 2" key="1">
    <citation type="journal article" date="2012" name="J. Bacteriol.">
        <title>Complete Genome Sequence of Leptospirillum ferrooxidans Strain C2-3, Isolated from a Fresh Volcanic Ash Deposit on the Island of Miyake, Japan.</title>
        <authorList>
            <person name="Fujimura R."/>
            <person name="Sato Y."/>
            <person name="Nishizawa T."/>
            <person name="Oshima K."/>
            <person name="Kim S.-W."/>
            <person name="Hattori M."/>
            <person name="Kamijo T."/>
            <person name="Ohta H."/>
        </authorList>
    </citation>
    <scope>NUCLEOTIDE SEQUENCE [LARGE SCALE GENOMIC DNA]</scope>
    <source>
        <strain evidence="1 2">C2-3</strain>
    </source>
</reference>
<dbReference type="eggNOG" id="COG3386">
    <property type="taxonomic scope" value="Bacteria"/>
</dbReference>
<reference evidence="2" key="2">
    <citation type="submission" date="2012-03" db="EMBL/GenBank/DDBJ databases">
        <title>The complete genome sequence of the pioneer microbe on fresh volcanic deposit, Leptospirillum ferrooxidans strain C2-3.</title>
        <authorList>
            <person name="Fujimura R."/>
            <person name="Sato Y."/>
            <person name="Nishizawa T."/>
            <person name="Nanba K."/>
            <person name="Oshima K."/>
            <person name="Hattori M."/>
            <person name="Kamijo T."/>
            <person name="Ohta H."/>
        </authorList>
    </citation>
    <scope>NUCLEOTIDE SEQUENCE [LARGE SCALE GENOMIC DNA]</scope>
    <source>
        <strain evidence="2">C2-3</strain>
    </source>
</reference>
<dbReference type="RefSeq" id="WP_014449277.1">
    <property type="nucleotide sequence ID" value="NC_017094.1"/>
</dbReference>
<dbReference type="PATRIC" id="fig|1162668.3.peg.1269"/>
<dbReference type="EMBL" id="AP012342">
    <property type="protein sequence ID" value="BAM06787.1"/>
    <property type="molecule type" value="Genomic_DNA"/>
</dbReference>
<dbReference type="OrthoDB" id="9762443at2"/>
<dbReference type="InterPro" id="IPR011042">
    <property type="entry name" value="6-blade_b-propeller_TolB-like"/>
</dbReference>
<dbReference type="Gene3D" id="2.120.10.30">
    <property type="entry name" value="TolB, C-terminal domain"/>
    <property type="match status" value="1"/>
</dbReference>
<evidence type="ECO:0000313" key="1">
    <source>
        <dbReference type="EMBL" id="BAM06787.1"/>
    </source>
</evidence>
<protein>
    <recommendedName>
        <fullName evidence="3">NHL repeat containing protein</fullName>
    </recommendedName>
</protein>
<dbReference type="AlphaFoldDB" id="I0IND8"/>
<name>I0IND8_LEPFC</name>
<proteinExistence type="predicted"/>
<sequence length="385" mass="40032">MIAVLFLGFGACGQNTPSGAANNLNFSAGMAMYASSTPANSFAVVTDYGIREVLLYPGTDLTQYPSPSANPTQISPVATISGPFQGPSGAFVYPHATSSTLTYFSDIKPIPACGTTSPPALIVTDAVANSISIFCNFNYTNPSQSPTVTIQGGNTQLNSPEGVAVATVPPTGQTSISAPFIFVTNLAGSNVLAFDTSQITAPGTYNLAPSGGINPGTNGTPGAPQSQPTELNAPAGIYFSNSTNTLVVANTGAGTVNLYPDGAAFEKSFSNDPPPIFYAGGNTYISSPVGVWVNNNTLYVSDTSGNILVWDNFLSSGGNYNPTRRINGPNANLNTPYALTFDSINENLFVFQQTGDAIYGYNTQIFYGGDTPPTYDVTPVNPFLK</sequence>
<organism evidence="1 2">
    <name type="scientific">Leptospirillum ferrooxidans (strain C2-3)</name>
    <dbReference type="NCBI Taxonomy" id="1162668"/>
    <lineage>
        <taxon>Bacteria</taxon>
        <taxon>Pseudomonadati</taxon>
        <taxon>Nitrospirota</taxon>
        <taxon>Nitrospiria</taxon>
        <taxon>Nitrospirales</taxon>
        <taxon>Nitrospiraceae</taxon>
        <taxon>Leptospirillum</taxon>
    </lineage>
</organism>
<accession>I0IND8</accession>
<dbReference type="SUPFAM" id="SSF63829">
    <property type="entry name" value="Calcium-dependent phosphotriesterase"/>
    <property type="match status" value="1"/>
</dbReference>
<dbReference type="HOGENOM" id="CLU_717278_0_0_0"/>